<evidence type="ECO:0000259" key="8">
    <source>
        <dbReference type="Pfam" id="PF01975"/>
    </source>
</evidence>
<dbReference type="InterPro" id="IPR036523">
    <property type="entry name" value="SurE-like_sf"/>
</dbReference>
<feature type="binding site" evidence="7">
    <location>
        <position position="39"/>
    </location>
    <ligand>
        <name>a divalent metal cation</name>
        <dbReference type="ChEBI" id="CHEBI:60240"/>
    </ligand>
</feature>
<dbReference type="GO" id="GO:0000166">
    <property type="term" value="F:nucleotide binding"/>
    <property type="evidence" value="ECO:0007669"/>
    <property type="project" value="UniProtKB-KW"/>
</dbReference>
<dbReference type="Gene3D" id="3.40.1210.10">
    <property type="entry name" value="Survival protein SurE-like phosphatase/nucleotidase"/>
    <property type="match status" value="1"/>
</dbReference>
<feature type="binding site" evidence="7">
    <location>
        <position position="8"/>
    </location>
    <ligand>
        <name>a divalent metal cation</name>
        <dbReference type="ChEBI" id="CHEBI:60240"/>
    </ligand>
</feature>
<comment type="catalytic activity">
    <reaction evidence="1 7">
        <text>a ribonucleoside 5'-phosphate + H2O = a ribonucleoside + phosphate</text>
        <dbReference type="Rhea" id="RHEA:12484"/>
        <dbReference type="ChEBI" id="CHEBI:15377"/>
        <dbReference type="ChEBI" id="CHEBI:18254"/>
        <dbReference type="ChEBI" id="CHEBI:43474"/>
        <dbReference type="ChEBI" id="CHEBI:58043"/>
        <dbReference type="EC" id="3.1.3.5"/>
    </reaction>
</comment>
<proteinExistence type="inferred from homology"/>
<evidence type="ECO:0000256" key="3">
    <source>
        <dbReference type="ARBA" id="ARBA00022490"/>
    </source>
</evidence>
<dbReference type="Pfam" id="PF01975">
    <property type="entry name" value="SurE"/>
    <property type="match status" value="1"/>
</dbReference>
<comment type="similarity">
    <text evidence="2 7">Belongs to the SurE nucleotidase family.</text>
</comment>
<gene>
    <name evidence="7 9" type="primary">surE</name>
    <name evidence="9" type="ORF">IAB14_02670</name>
</gene>
<evidence type="ECO:0000256" key="1">
    <source>
        <dbReference type="ARBA" id="ARBA00000815"/>
    </source>
</evidence>
<dbReference type="EC" id="3.1.3.5" evidence="7"/>
<reference evidence="9" key="1">
    <citation type="submission" date="2020-10" db="EMBL/GenBank/DDBJ databases">
        <authorList>
            <person name="Gilroy R."/>
        </authorList>
    </citation>
    <scope>NUCLEOTIDE SEQUENCE</scope>
    <source>
        <strain evidence="9">23406</strain>
    </source>
</reference>
<dbReference type="PANTHER" id="PTHR30457:SF12">
    <property type="entry name" value="5'_3'-NUCLEOTIDASE SURE"/>
    <property type="match status" value="1"/>
</dbReference>
<feature type="binding site" evidence="7">
    <location>
        <position position="9"/>
    </location>
    <ligand>
        <name>a divalent metal cation</name>
        <dbReference type="ChEBI" id="CHEBI:60240"/>
    </ligand>
</feature>
<dbReference type="EMBL" id="DVOH01000018">
    <property type="protein sequence ID" value="HIV00003.1"/>
    <property type="molecule type" value="Genomic_DNA"/>
</dbReference>
<dbReference type="InterPro" id="IPR002828">
    <property type="entry name" value="SurE-like_Pase/nucleotidase"/>
</dbReference>
<dbReference type="HAMAP" id="MF_00060">
    <property type="entry name" value="SurE"/>
    <property type="match status" value="1"/>
</dbReference>
<dbReference type="GO" id="GO:0008254">
    <property type="term" value="F:3'-nucleotidase activity"/>
    <property type="evidence" value="ECO:0007669"/>
    <property type="project" value="TreeGrafter"/>
</dbReference>
<keyword evidence="4 7" id="KW-0479">Metal-binding</keyword>
<comment type="subcellular location">
    <subcellularLocation>
        <location evidence="7">Cytoplasm</location>
    </subcellularLocation>
</comment>
<evidence type="ECO:0000256" key="7">
    <source>
        <dbReference type="HAMAP-Rule" id="MF_00060"/>
    </source>
</evidence>
<dbReference type="InterPro" id="IPR030048">
    <property type="entry name" value="SurE"/>
</dbReference>
<reference evidence="9" key="2">
    <citation type="journal article" date="2021" name="PeerJ">
        <title>Extensive microbial diversity within the chicken gut microbiome revealed by metagenomics and culture.</title>
        <authorList>
            <person name="Gilroy R."/>
            <person name="Ravi A."/>
            <person name="Getino M."/>
            <person name="Pursley I."/>
            <person name="Horton D.L."/>
            <person name="Alikhan N.F."/>
            <person name="Baker D."/>
            <person name="Gharbi K."/>
            <person name="Hall N."/>
            <person name="Watson M."/>
            <person name="Adriaenssens E.M."/>
            <person name="Foster-Nyarko E."/>
            <person name="Jarju S."/>
            <person name="Secka A."/>
            <person name="Antonio M."/>
            <person name="Oren A."/>
            <person name="Chaudhuri R.R."/>
            <person name="La Ragione R."/>
            <person name="Hildebrand F."/>
            <person name="Pallen M.J."/>
        </authorList>
    </citation>
    <scope>NUCLEOTIDE SEQUENCE</scope>
    <source>
        <strain evidence="9">23406</strain>
    </source>
</reference>
<name>A0A9D1NCI7_9FIRM</name>
<dbReference type="SUPFAM" id="SSF64167">
    <property type="entry name" value="SurE-like"/>
    <property type="match status" value="1"/>
</dbReference>
<evidence type="ECO:0000313" key="10">
    <source>
        <dbReference type="Proteomes" id="UP000886891"/>
    </source>
</evidence>
<dbReference type="NCBIfam" id="TIGR00087">
    <property type="entry name" value="surE"/>
    <property type="match status" value="1"/>
</dbReference>
<evidence type="ECO:0000256" key="6">
    <source>
        <dbReference type="ARBA" id="ARBA00022801"/>
    </source>
</evidence>
<evidence type="ECO:0000313" key="9">
    <source>
        <dbReference type="EMBL" id="HIV00003.1"/>
    </source>
</evidence>
<organism evidence="9 10">
    <name type="scientific">Candidatus Stercoripulliclostridium merdipullorum</name>
    <dbReference type="NCBI Taxonomy" id="2840952"/>
    <lineage>
        <taxon>Bacteria</taxon>
        <taxon>Bacillati</taxon>
        <taxon>Bacillota</taxon>
        <taxon>Clostridia</taxon>
        <taxon>Eubacteriales</taxon>
        <taxon>Candidatus Stercoripulliclostridium</taxon>
    </lineage>
</organism>
<protein>
    <recommendedName>
        <fullName evidence="7">5'-nucleotidase SurE</fullName>
        <ecNumber evidence="7">3.1.3.5</ecNumber>
    </recommendedName>
    <alternativeName>
        <fullName evidence="7">Nucleoside 5'-monophosphate phosphohydrolase</fullName>
    </alternativeName>
</protein>
<dbReference type="GO" id="GO:0005737">
    <property type="term" value="C:cytoplasm"/>
    <property type="evidence" value="ECO:0007669"/>
    <property type="project" value="UniProtKB-SubCell"/>
</dbReference>
<dbReference type="GO" id="GO:0004309">
    <property type="term" value="F:exopolyphosphatase activity"/>
    <property type="evidence" value="ECO:0007669"/>
    <property type="project" value="TreeGrafter"/>
</dbReference>
<evidence type="ECO:0000256" key="4">
    <source>
        <dbReference type="ARBA" id="ARBA00022723"/>
    </source>
</evidence>
<dbReference type="Proteomes" id="UP000886891">
    <property type="component" value="Unassembled WGS sequence"/>
</dbReference>
<evidence type="ECO:0000256" key="5">
    <source>
        <dbReference type="ARBA" id="ARBA00022741"/>
    </source>
</evidence>
<comment type="caution">
    <text evidence="9">The sequence shown here is derived from an EMBL/GenBank/DDBJ whole genome shotgun (WGS) entry which is preliminary data.</text>
</comment>
<feature type="domain" description="Survival protein SurE-like phosphatase/nucleotidase" evidence="8">
    <location>
        <begin position="3"/>
        <end position="185"/>
    </location>
</feature>
<comment type="function">
    <text evidence="7">Nucleotidase that shows phosphatase activity on nucleoside 5'-monophosphates.</text>
</comment>
<keyword evidence="6 7" id="KW-0378">Hydrolase</keyword>
<accession>A0A9D1NCI7</accession>
<evidence type="ECO:0000256" key="2">
    <source>
        <dbReference type="ARBA" id="ARBA00011062"/>
    </source>
</evidence>
<feature type="binding site" evidence="7">
    <location>
        <position position="94"/>
    </location>
    <ligand>
        <name>a divalent metal cation</name>
        <dbReference type="ChEBI" id="CHEBI:60240"/>
    </ligand>
</feature>
<keyword evidence="3 7" id="KW-0963">Cytoplasm</keyword>
<dbReference type="AlphaFoldDB" id="A0A9D1NCI7"/>
<keyword evidence="5 7" id="KW-0547">Nucleotide-binding</keyword>
<dbReference type="PANTHER" id="PTHR30457">
    <property type="entry name" value="5'-NUCLEOTIDASE SURE"/>
    <property type="match status" value="1"/>
</dbReference>
<dbReference type="GO" id="GO:0046872">
    <property type="term" value="F:metal ion binding"/>
    <property type="evidence" value="ECO:0007669"/>
    <property type="project" value="UniProtKB-UniRule"/>
</dbReference>
<comment type="cofactor">
    <cofactor evidence="7">
        <name>a divalent metal cation</name>
        <dbReference type="ChEBI" id="CHEBI:60240"/>
    </cofactor>
    <text evidence="7">Binds 1 divalent metal cation per subunit.</text>
</comment>
<sequence>MHILLVNDDGYQAPGIVKLAEALASIHRITVVAPDRCYSGNSHAMNFRKPVYVHPIEGRAYRCYAVEGTPGDCVKLGLKLLENDRPDLVVSGINNEPNLGTDAIYSGTVNAAVEGTINGIDAIALSGSAKSEADFDYIVNFAVKHFDFYVRLAKRCGTAVNVNINNASRGNRSHRLVPLGDRKYTDLYHIEQDKKGVSYTLNGEAIYPDHDDGSDIFAYRSGYATVTPILSDWTHFGAIGLLSSEFCDGNA</sequence>
<dbReference type="GO" id="GO:0008253">
    <property type="term" value="F:5'-nucleotidase activity"/>
    <property type="evidence" value="ECO:0007669"/>
    <property type="project" value="UniProtKB-UniRule"/>
</dbReference>